<sequence>MILPLGVQLADAQTVLVQTSKATYHYGDYLSVTISVSKTSGNNAIMHIIDSEGIKSSAIPVQIKNANTTITTPVPFNVELFREGKYQIQVEYDGVKSSAPFQLVDAGNIVMPFGSNVIMPQWLDGAVSDHMFFKFLVEKNAIKLPEGSKLGEKIEIPYWYKTNGKWWTEQKITDSEFVKGLQYLVNQKIIF</sequence>
<name>A0A3G1B306_9ARCH</name>
<evidence type="ECO:0000313" key="2">
    <source>
        <dbReference type="Proteomes" id="UP000266745"/>
    </source>
</evidence>
<evidence type="ECO:0008006" key="3">
    <source>
        <dbReference type="Google" id="ProtNLM"/>
    </source>
</evidence>
<dbReference type="KEGG" id="tah:SU86_009210"/>
<accession>A0A3G1B306</accession>
<dbReference type="AlphaFoldDB" id="A0A3G1B306"/>
<organism evidence="1 2">
    <name type="scientific">Candidatus Nitrosotenuis cloacae</name>
    <dbReference type="NCBI Taxonomy" id="1603555"/>
    <lineage>
        <taxon>Archaea</taxon>
        <taxon>Nitrososphaerota</taxon>
        <taxon>Candidatus Nitrosotenuis</taxon>
    </lineage>
</organism>
<evidence type="ECO:0000313" key="1">
    <source>
        <dbReference type="EMBL" id="AJZ76504.1"/>
    </source>
</evidence>
<gene>
    <name evidence="1" type="ORF">SU86_009210</name>
</gene>
<proteinExistence type="predicted"/>
<dbReference type="EMBL" id="CP011097">
    <property type="protein sequence ID" value="AJZ76504.1"/>
    <property type="molecule type" value="Genomic_DNA"/>
</dbReference>
<dbReference type="Proteomes" id="UP000266745">
    <property type="component" value="Chromosome"/>
</dbReference>
<keyword evidence="2" id="KW-1185">Reference proteome</keyword>
<reference evidence="1 2" key="1">
    <citation type="journal article" date="2016" name="Sci. Rep.">
        <title>A novel ammonia-oxidizing archaeon from wastewater treatment plant: Its enrichment, physiological and genomic characteristics.</title>
        <authorList>
            <person name="Li Y."/>
            <person name="Ding K."/>
            <person name="Wen X."/>
            <person name="Zhang B."/>
            <person name="Shen B."/>
            <person name="Yang Y."/>
        </authorList>
    </citation>
    <scope>NUCLEOTIDE SEQUENCE [LARGE SCALE GENOMIC DNA]</scope>
    <source>
        <strain evidence="1 2">SAT1</strain>
    </source>
</reference>
<protein>
    <recommendedName>
        <fullName evidence="3">Peptidase</fullName>
    </recommendedName>
</protein>